<protein>
    <submittedName>
        <fullName evidence="2">SUI1 domain-containing protein</fullName>
    </submittedName>
</protein>
<sequence>MFKNPFKIKSNTNIKTSDRKKLISKLGEDCSDLFGKSPFSIAVATLSNDETINLYICDKQPLYFEPAKNQLYPTVYLGWLAPKAFPTLFIPEEVFHYLHNGADLMLPGVIINEEKLGKFPEFNFGAAVCISIFSAKRNIVQGPIAVGRALMSSQEMINCGMKGKGVNVLHIYQDELWTYGHRETLPTFDADVFFAPKPEETIAEAPEVGVDEAAEEVQNIVLDENNIVQEVPQQEDELSDEFLKQVFLCALKYYLPKDQKFPMDVGQFYASVVLKAVPEGRRIDFKKTKYKKFINFLNEMNATAGKNNWFVQIASKKNIDSITQVNIDHPEVKNAEKLTDSTEINDKSTAGRVRIAECFTLTDASINSLHLLFPQTKYKKGDVIHPNQVAELVKEYVKEKNLTKPGNKTSLDENLQMVMKIFVPQTVGINDVIQNLTKNMTKAYLITTPDGRQFLKKTKLPTIVFQIEKRAGNKQVTLISNVTEFGIDAKELQSKIQNGISTGATIIPEAICCVGPQILVNGNQINFVANLLMETYKIPKQYIKGMELGVKTKKGK</sequence>
<evidence type="ECO:0000313" key="1">
    <source>
        <dbReference type="Proteomes" id="UP000887576"/>
    </source>
</evidence>
<reference evidence="2" key="1">
    <citation type="submission" date="2022-11" db="UniProtKB">
        <authorList>
            <consortium name="WormBaseParasite"/>
        </authorList>
    </citation>
    <scope>IDENTIFICATION</scope>
</reference>
<dbReference type="WBParaSite" id="JU765_v2.g19885.t1">
    <property type="protein sequence ID" value="JU765_v2.g19885.t1"/>
    <property type="gene ID" value="JU765_v2.g19885"/>
</dbReference>
<dbReference type="Proteomes" id="UP000887576">
    <property type="component" value="Unplaced"/>
</dbReference>
<organism evidence="1 2">
    <name type="scientific">Panagrolaimus sp. JU765</name>
    <dbReference type="NCBI Taxonomy" id="591449"/>
    <lineage>
        <taxon>Eukaryota</taxon>
        <taxon>Metazoa</taxon>
        <taxon>Ecdysozoa</taxon>
        <taxon>Nematoda</taxon>
        <taxon>Chromadorea</taxon>
        <taxon>Rhabditida</taxon>
        <taxon>Tylenchina</taxon>
        <taxon>Panagrolaimomorpha</taxon>
        <taxon>Panagrolaimoidea</taxon>
        <taxon>Panagrolaimidae</taxon>
        <taxon>Panagrolaimus</taxon>
    </lineage>
</organism>
<proteinExistence type="predicted"/>
<evidence type="ECO:0000313" key="2">
    <source>
        <dbReference type="WBParaSite" id="JU765_v2.g19885.t1"/>
    </source>
</evidence>
<name>A0AC34QW93_9BILA</name>
<accession>A0AC34QW93</accession>